<keyword evidence="1 9" id="KW-0963">Cytoplasm</keyword>
<dbReference type="GO" id="GO:0005524">
    <property type="term" value="F:ATP binding"/>
    <property type="evidence" value="ECO:0007669"/>
    <property type="project" value="UniProtKB-UniRule"/>
</dbReference>
<name>A0A0K1W1U0_9MOLU</name>
<feature type="binding site" evidence="9">
    <location>
        <position position="294"/>
    </location>
    <ligand>
        <name>DNA</name>
        <dbReference type="ChEBI" id="CHEBI:16991"/>
    </ligand>
</feature>
<keyword evidence="7 9" id="KW-0233">DNA recombination</keyword>
<feature type="binding site" evidence="9">
    <location>
        <position position="299"/>
    </location>
    <ligand>
        <name>DNA</name>
        <dbReference type="ChEBI" id="CHEBI:16991"/>
    </ligand>
</feature>
<gene>
    <name evidence="9 11" type="primary">ruvB</name>
    <name evidence="11" type="ORF">SLITO_v1c05050</name>
</gene>
<dbReference type="CDD" id="cd00009">
    <property type="entry name" value="AAA"/>
    <property type="match status" value="1"/>
</dbReference>
<dbReference type="AlphaFoldDB" id="A0A0K1W1U0"/>
<feature type="binding site" evidence="9">
    <location>
        <position position="54"/>
    </location>
    <ligand>
        <name>ATP</name>
        <dbReference type="ChEBI" id="CHEBI:30616"/>
    </ligand>
</feature>
<dbReference type="PANTHER" id="PTHR42848:SF1">
    <property type="entry name" value="HOLLIDAY JUNCTION BRANCH MIGRATION COMPLEX SUBUNIT RUVB"/>
    <property type="match status" value="1"/>
</dbReference>
<accession>A0A0K1W1U0</accession>
<dbReference type="Gene3D" id="1.10.10.10">
    <property type="entry name" value="Winged helix-like DNA-binding domain superfamily/Winged helix DNA-binding domain"/>
    <property type="match status" value="1"/>
</dbReference>
<feature type="binding site" evidence="9">
    <location>
        <position position="53"/>
    </location>
    <ligand>
        <name>ATP</name>
        <dbReference type="ChEBI" id="CHEBI:30616"/>
    </ligand>
</feature>
<feature type="binding site" evidence="9">
    <location>
        <position position="6"/>
    </location>
    <ligand>
        <name>ATP</name>
        <dbReference type="ChEBI" id="CHEBI:30616"/>
    </ligand>
</feature>
<dbReference type="SMART" id="SM00382">
    <property type="entry name" value="AAA"/>
    <property type="match status" value="1"/>
</dbReference>
<evidence type="ECO:0000256" key="9">
    <source>
        <dbReference type="HAMAP-Rule" id="MF_00016"/>
    </source>
</evidence>
<comment type="subcellular location">
    <subcellularLocation>
        <location evidence="9">Cytoplasm</location>
    </subcellularLocation>
</comment>
<evidence type="ECO:0000256" key="2">
    <source>
        <dbReference type="ARBA" id="ARBA00022741"/>
    </source>
</evidence>
<evidence type="ECO:0000256" key="5">
    <source>
        <dbReference type="ARBA" id="ARBA00022840"/>
    </source>
</evidence>
<dbReference type="GO" id="GO:0016887">
    <property type="term" value="F:ATP hydrolysis activity"/>
    <property type="evidence" value="ECO:0007669"/>
    <property type="project" value="RHEA"/>
</dbReference>
<dbReference type="GO" id="GO:0048476">
    <property type="term" value="C:Holliday junction resolvase complex"/>
    <property type="evidence" value="ECO:0007669"/>
    <property type="project" value="UniProtKB-UniRule"/>
</dbReference>
<comment type="subunit">
    <text evidence="9">Homohexamer. Forms an RuvA(8)-RuvB(12)-Holliday junction (HJ) complex. HJ DNA is sandwiched between 2 RuvA tetramers; dsDNA enters through RuvA and exits via RuvB. An RuvB hexamer assembles on each DNA strand where it exits the tetramer. Each RuvB hexamer is contacted by two RuvA subunits (via domain III) on 2 adjacent RuvB subunits; this complex drives branch migration. In the full resolvosome a probable DNA-RuvA(4)-RuvB(12)-RuvC(2) complex forms which resolves the HJ.</text>
</comment>
<feature type="binding site" evidence="9">
    <location>
        <position position="53"/>
    </location>
    <ligand>
        <name>Mg(2+)</name>
        <dbReference type="ChEBI" id="CHEBI:18420"/>
    </ligand>
</feature>
<comment type="caution">
    <text evidence="9">Lacks conserved residue(s) required for the propagation of feature annotation.</text>
</comment>
<keyword evidence="2 9" id="KW-0547">Nucleotide-binding</keyword>
<dbReference type="OrthoDB" id="9804478at2"/>
<feature type="binding site" evidence="9">
    <location>
        <position position="8"/>
    </location>
    <ligand>
        <name>ATP</name>
        <dbReference type="ChEBI" id="CHEBI:30616"/>
    </ligand>
</feature>
<dbReference type="Pfam" id="PF17864">
    <property type="entry name" value="AAA_lid_4"/>
    <property type="match status" value="1"/>
</dbReference>
<organism evidence="11 12">
    <name type="scientific">Spiroplasma litorale</name>
    <dbReference type="NCBI Taxonomy" id="216942"/>
    <lineage>
        <taxon>Bacteria</taxon>
        <taxon>Bacillati</taxon>
        <taxon>Mycoplasmatota</taxon>
        <taxon>Mollicutes</taxon>
        <taxon>Entomoplasmatales</taxon>
        <taxon>Spiroplasmataceae</taxon>
        <taxon>Spiroplasma</taxon>
    </lineage>
</organism>
<keyword evidence="3 9" id="KW-0227">DNA damage</keyword>
<feature type="binding site" evidence="9">
    <location>
        <position position="158"/>
    </location>
    <ligand>
        <name>ATP</name>
        <dbReference type="ChEBI" id="CHEBI:30616"/>
    </ligand>
</feature>
<dbReference type="Pfam" id="PF05491">
    <property type="entry name" value="WHD_RuvB"/>
    <property type="match status" value="1"/>
</dbReference>
<dbReference type="InterPro" id="IPR003593">
    <property type="entry name" value="AAA+_ATPase"/>
</dbReference>
<feature type="region of interest" description="Head domain (RuvB-H)" evidence="9">
    <location>
        <begin position="242"/>
        <end position="314"/>
    </location>
</feature>
<comment type="domain">
    <text evidence="9">Has 3 domains, the large (RuvB-L) and small ATPase (RuvB-S) domains and the C-terminal head (RuvB-H) domain. The head domain binds DNA, while the ATPase domains jointly bind ATP, ADP or are empty depending on the state of the subunit in the translocation cycle. During a single DNA translocation step the structure of each domain remains the same, but their relative positions change.</text>
</comment>
<dbReference type="InterPro" id="IPR008824">
    <property type="entry name" value="RuvB-like_N"/>
</dbReference>
<dbReference type="GO" id="GO:0006281">
    <property type="term" value="P:DNA repair"/>
    <property type="evidence" value="ECO:0007669"/>
    <property type="project" value="UniProtKB-UniRule"/>
</dbReference>
<dbReference type="GO" id="GO:0006310">
    <property type="term" value="P:DNA recombination"/>
    <property type="evidence" value="ECO:0007669"/>
    <property type="project" value="UniProtKB-UniRule"/>
</dbReference>
<keyword evidence="8 9" id="KW-0234">DNA repair</keyword>
<dbReference type="InterPro" id="IPR004605">
    <property type="entry name" value="DNA_helicase_Holl-junc_RuvB"/>
</dbReference>
<keyword evidence="11" id="KW-0347">Helicase</keyword>
<dbReference type="InterPro" id="IPR008823">
    <property type="entry name" value="RuvB_wg_C"/>
</dbReference>
<evidence type="ECO:0000256" key="7">
    <source>
        <dbReference type="ARBA" id="ARBA00023172"/>
    </source>
</evidence>
<feature type="binding site" evidence="9">
    <location>
        <position position="49"/>
    </location>
    <ligand>
        <name>ATP</name>
        <dbReference type="ChEBI" id="CHEBI:30616"/>
    </ligand>
</feature>
<reference evidence="11 12" key="1">
    <citation type="journal article" date="2015" name="Genome Announc.">
        <title>Complete Genome Sequence of Spiroplasma litorale TN-1T (DSM 21781), a Bacterium Isolated from a Green-Eyed Horsefly (Tabanus nigrovittatus).</title>
        <authorList>
            <person name="Lo W.S."/>
            <person name="Lai Y.C."/>
            <person name="Lien Y.W."/>
            <person name="Wang T.H."/>
            <person name="Kuo C.H."/>
        </authorList>
    </citation>
    <scope>NUCLEOTIDE SEQUENCE [LARGE SCALE GENOMIC DNA]</scope>
    <source>
        <strain evidence="11 12">TN-1</strain>
    </source>
</reference>
<dbReference type="Gene3D" id="1.10.8.60">
    <property type="match status" value="1"/>
</dbReference>
<dbReference type="InterPro" id="IPR027417">
    <property type="entry name" value="P-loop_NTPase"/>
</dbReference>
<feature type="binding site" evidence="9">
    <location>
        <position position="168"/>
    </location>
    <ligand>
        <name>ATP</name>
        <dbReference type="ChEBI" id="CHEBI:30616"/>
    </ligand>
</feature>
<dbReference type="SUPFAM" id="SSF52540">
    <property type="entry name" value="P-loop containing nucleoside triphosphate hydrolases"/>
    <property type="match status" value="1"/>
</dbReference>
<evidence type="ECO:0000256" key="3">
    <source>
        <dbReference type="ARBA" id="ARBA00022763"/>
    </source>
</evidence>
<comment type="function">
    <text evidence="9">The RuvA-RuvB-RuvC complex processes Holliday junction (HJ) DNA during genetic recombination and DNA repair, while the RuvA-RuvB complex plays an important role in the rescue of blocked DNA replication forks via replication fork reversal (RFR). RuvA specifically binds to HJ cruciform DNA, conferring on it an open structure. The RuvB hexamer acts as an ATP-dependent pump, pulling dsDNA into and through the RuvAB complex. RuvB forms 2 homohexamers on either side of HJ DNA bound by 1 or 2 RuvA tetramers; 4 subunits per hexamer contact DNA at a time. Coordinated motions by a converter formed by DNA-disengaged RuvB subunits stimulates ATP hydrolysis and nucleotide exchange. Immobilization of the converter enables RuvB to convert the ATP-contained energy into a lever motion, pulling 2 nucleotides of DNA out of the RuvA tetramer per ATP hydrolyzed, thus driving DNA branch migration. The RuvB motors rotate together with the DNA substrate, which together with the progressing nucleotide cycle form the mechanistic basis for DNA recombination by continuous HJ branch migration. Branch migration allows RuvC to scan DNA until it finds its consensus sequence, where it cleaves and resolves cruciform DNA.</text>
</comment>
<dbReference type="InterPro" id="IPR036388">
    <property type="entry name" value="WH-like_DNA-bd_sf"/>
</dbReference>
<dbReference type="PATRIC" id="fig|216942.3.peg.508"/>
<dbReference type="STRING" id="216942.SLITO_v1c05050"/>
<evidence type="ECO:0000259" key="10">
    <source>
        <dbReference type="SMART" id="SM00382"/>
    </source>
</evidence>
<keyword evidence="5 9" id="KW-0067">ATP-binding</keyword>
<feature type="binding site" evidence="9">
    <location>
        <position position="52"/>
    </location>
    <ligand>
        <name>ATP</name>
        <dbReference type="ChEBI" id="CHEBI:30616"/>
    </ligand>
</feature>
<dbReference type="Gene3D" id="3.40.50.300">
    <property type="entry name" value="P-loop containing nucleotide triphosphate hydrolases"/>
    <property type="match status" value="1"/>
</dbReference>
<dbReference type="RefSeq" id="WP_075058246.1">
    <property type="nucleotide sequence ID" value="NZ_CP012357.1"/>
</dbReference>
<evidence type="ECO:0000313" key="11">
    <source>
        <dbReference type="EMBL" id="AKX34156.1"/>
    </source>
</evidence>
<dbReference type="SUPFAM" id="SSF46785">
    <property type="entry name" value="Winged helix' DNA-binding domain"/>
    <property type="match status" value="1"/>
</dbReference>
<proteinExistence type="inferred from homology"/>
<comment type="similarity">
    <text evidence="9">Belongs to the RuvB family.</text>
</comment>
<feature type="domain" description="AAA+ ATPase" evidence="10">
    <location>
        <begin position="38"/>
        <end position="169"/>
    </location>
</feature>
<dbReference type="EC" id="3.6.4.-" evidence="9"/>
<dbReference type="InterPro" id="IPR041445">
    <property type="entry name" value="AAA_lid_4"/>
</dbReference>
<feature type="region of interest" description="Small ATPAse domain (RuvB-S)" evidence="9">
    <location>
        <begin position="169"/>
        <end position="239"/>
    </location>
</feature>
<feature type="binding site" evidence="9">
    <location>
        <position position="205"/>
    </location>
    <ligand>
        <name>ATP</name>
        <dbReference type="ChEBI" id="CHEBI:30616"/>
    </ligand>
</feature>
<evidence type="ECO:0000313" key="12">
    <source>
        <dbReference type="Proteomes" id="UP000067476"/>
    </source>
</evidence>
<dbReference type="HAMAP" id="MF_00016">
    <property type="entry name" value="DNA_HJ_migration_RuvB"/>
    <property type="match status" value="1"/>
</dbReference>
<keyword evidence="12" id="KW-1185">Reference proteome</keyword>
<protein>
    <recommendedName>
        <fullName evidence="9">Holliday junction branch migration complex subunit RuvB</fullName>
        <ecNumber evidence="9">3.6.4.-</ecNumber>
    </recommendedName>
</protein>
<dbReference type="PANTHER" id="PTHR42848">
    <property type="match status" value="1"/>
</dbReference>
<dbReference type="Proteomes" id="UP000067476">
    <property type="component" value="Chromosome"/>
</dbReference>
<evidence type="ECO:0000256" key="6">
    <source>
        <dbReference type="ARBA" id="ARBA00023125"/>
    </source>
</evidence>
<keyword evidence="6 9" id="KW-0238">DNA-binding</keyword>
<dbReference type="NCBIfam" id="NF000868">
    <property type="entry name" value="PRK00080.1"/>
    <property type="match status" value="1"/>
</dbReference>
<dbReference type="GO" id="GO:0000400">
    <property type="term" value="F:four-way junction DNA binding"/>
    <property type="evidence" value="ECO:0007669"/>
    <property type="project" value="UniProtKB-UniRule"/>
</dbReference>
<evidence type="ECO:0000256" key="1">
    <source>
        <dbReference type="ARBA" id="ARBA00022490"/>
    </source>
</evidence>
<dbReference type="InterPro" id="IPR036390">
    <property type="entry name" value="WH_DNA-bd_sf"/>
</dbReference>
<dbReference type="GO" id="GO:0009378">
    <property type="term" value="F:four-way junction helicase activity"/>
    <property type="evidence" value="ECO:0007669"/>
    <property type="project" value="InterPro"/>
</dbReference>
<evidence type="ECO:0000256" key="4">
    <source>
        <dbReference type="ARBA" id="ARBA00022801"/>
    </source>
</evidence>
<dbReference type="GO" id="GO:0005737">
    <property type="term" value="C:cytoplasm"/>
    <property type="evidence" value="ECO:0007669"/>
    <property type="project" value="UniProtKB-SubCell"/>
</dbReference>
<dbReference type="EMBL" id="CP012357">
    <property type="protein sequence ID" value="AKX34156.1"/>
    <property type="molecule type" value="Genomic_DNA"/>
</dbReference>
<evidence type="ECO:0000256" key="8">
    <source>
        <dbReference type="ARBA" id="ARBA00023204"/>
    </source>
</evidence>
<dbReference type="Pfam" id="PF05496">
    <property type="entry name" value="RuvB_N"/>
    <property type="match status" value="1"/>
</dbReference>
<sequence>MENNNLFRPLNFKEFIGQRNIIDNLKIFIESAKKRNSQLDHIIFYGNSGLGKTSLALIIAKTINKKIYILNGTSLQKPSDIISPLTSLKDGELLFIDEVHACSKEVFEVLYPVLEDNRLNIIIGKEYNSKIINVKIAKFTLIVATTEINKLAIPFINRFPINLNFKDYNYSEIQEILKINCKKLDINLSNDNIILLSKYCKNNPRIAINLLKRVYDYITYKNYLSLSNQDIFDILKKLEIYKYGITVNEINYLKLLKKYGVLGIENISQLLSMPQQLITSIIEPTLYKNNLITKTPKGRCITKKGIEYIENIDL</sequence>
<keyword evidence="4 9" id="KW-0378">Hydrolase</keyword>
<dbReference type="KEGG" id="sll:SLITO_v1c05050"/>
<comment type="catalytic activity">
    <reaction evidence="9">
        <text>ATP + H2O = ADP + phosphate + H(+)</text>
        <dbReference type="Rhea" id="RHEA:13065"/>
        <dbReference type="ChEBI" id="CHEBI:15377"/>
        <dbReference type="ChEBI" id="CHEBI:15378"/>
        <dbReference type="ChEBI" id="CHEBI:30616"/>
        <dbReference type="ChEBI" id="CHEBI:43474"/>
        <dbReference type="ChEBI" id="CHEBI:456216"/>
    </reaction>
</comment>